<dbReference type="SUPFAM" id="SSF64158">
    <property type="entry name" value="2,3-Bisphosphoglycerate-independent phosphoglycerate mutase, substrate-binding domain"/>
    <property type="match status" value="1"/>
</dbReference>
<name>A0A1F5SNI7_9BACT</name>
<feature type="binding site" evidence="9 13">
    <location>
        <position position="23"/>
    </location>
    <ligand>
        <name>Mn(2+)</name>
        <dbReference type="ChEBI" id="CHEBI:29035"/>
        <label>2</label>
    </ligand>
</feature>
<dbReference type="Pfam" id="PF06415">
    <property type="entry name" value="iPGM_N"/>
    <property type="match status" value="1"/>
</dbReference>
<dbReference type="GO" id="GO:0030145">
    <property type="term" value="F:manganese ion binding"/>
    <property type="evidence" value="ECO:0007669"/>
    <property type="project" value="UniProtKB-UniRule"/>
</dbReference>
<evidence type="ECO:0000256" key="3">
    <source>
        <dbReference type="ARBA" id="ARBA00004798"/>
    </source>
</evidence>
<dbReference type="InterPro" id="IPR011258">
    <property type="entry name" value="BPG-indep_PGM_N"/>
</dbReference>
<dbReference type="InterPro" id="IPR005995">
    <property type="entry name" value="Pgm_bpd_ind"/>
</dbReference>
<comment type="subunit">
    <text evidence="9">Monomer.</text>
</comment>
<keyword evidence="8 9" id="KW-0413">Isomerase</keyword>
<dbReference type="EMBL" id="MFGC01000016">
    <property type="protein sequence ID" value="OGF28244.1"/>
    <property type="molecule type" value="Genomic_DNA"/>
</dbReference>
<dbReference type="PIRSF" id="PIRSF001492">
    <property type="entry name" value="IPGAM"/>
    <property type="match status" value="1"/>
</dbReference>
<comment type="similarity">
    <text evidence="4 9">Belongs to the BPG-independent phosphoglycerate mutase family.</text>
</comment>
<dbReference type="CDD" id="cd16010">
    <property type="entry name" value="iPGM"/>
    <property type="match status" value="1"/>
</dbReference>
<comment type="caution">
    <text evidence="16">The sequence shown here is derived from an EMBL/GenBank/DDBJ whole genome shotgun (WGS) entry which is preliminary data.</text>
</comment>
<feature type="binding site" evidence="9 12">
    <location>
        <position position="346"/>
    </location>
    <ligand>
        <name>substrate</name>
    </ligand>
</feature>
<keyword evidence="5 9" id="KW-0479">Metal-binding</keyword>
<keyword evidence="7 9" id="KW-0464">Manganese</keyword>
<dbReference type="HAMAP" id="MF_01038">
    <property type="entry name" value="GpmI"/>
    <property type="match status" value="1"/>
</dbReference>
<dbReference type="Proteomes" id="UP000178925">
    <property type="component" value="Unassembled WGS sequence"/>
</dbReference>
<evidence type="ECO:0000259" key="15">
    <source>
        <dbReference type="Pfam" id="PF06415"/>
    </source>
</evidence>
<dbReference type="GO" id="GO:0006096">
    <property type="term" value="P:glycolytic process"/>
    <property type="evidence" value="ECO:0007669"/>
    <property type="project" value="UniProtKB-UniRule"/>
</dbReference>
<dbReference type="NCBIfam" id="TIGR01307">
    <property type="entry name" value="pgm_bpd_ind"/>
    <property type="match status" value="1"/>
</dbReference>
<evidence type="ECO:0000256" key="12">
    <source>
        <dbReference type="PIRSR" id="PIRSR001492-2"/>
    </source>
</evidence>
<evidence type="ECO:0000256" key="10">
    <source>
        <dbReference type="NCBIfam" id="TIGR01307"/>
    </source>
</evidence>
<sequence>MPNRENKNSRTFRPKPVVLCILDGWGIAPPHAGNAVANAKLPHFNELASNYPVMALSAAGEAVGVPWGDVGNSKVGHVSLGSGRIVYQDLPRINKAISDGTFFKNKALCAAANHVKAHNSCLHLMGLLSNGGVHAAVEHLAALLAFASEQKLKRVYLHLFLDGRDMAYNSARQLITVVEHAIGEYKVGAIATLAGRFYAMDRDNNWERTAKAYQAMAAGESDKTFATPDEAFAYYYGKKIYDEEFPPTVITTNGQPAVTITENDAIIYFNFRADRARQMTKALAVPGFSKFAGVRSFRNLFFVTMTEYEKNLPVSVAFPPETVVNTLGDVLAAAGLKQLRIAETEKYAHVTYFFNGGREDPGTGEERIVIPSPSVASYADEPKMSAPVITERLKKEIAADVYDFILVNYANADMVGHTGDMDATIIALEYLDFALRELSQLVLSKNGVLLITADHGNAEELFNMQTGVIDKEHSTNPVPLVIVGKQFEGKRLDQTDVSGADLSILNPQGILADVAPTILDIMQLQKPPEMTGRSLI</sequence>
<feature type="binding site" evidence="9 12">
    <location>
        <position position="202"/>
    </location>
    <ligand>
        <name>substrate</name>
    </ligand>
</feature>
<dbReference type="InterPro" id="IPR036646">
    <property type="entry name" value="PGAM_B_sf"/>
</dbReference>
<feature type="binding site" evidence="9 13">
    <location>
        <position position="73"/>
    </location>
    <ligand>
        <name>Mn(2+)</name>
        <dbReference type="ChEBI" id="CHEBI:29035"/>
        <label>2</label>
    </ligand>
</feature>
<evidence type="ECO:0000256" key="7">
    <source>
        <dbReference type="ARBA" id="ARBA00023211"/>
    </source>
</evidence>
<dbReference type="EC" id="5.4.2.12" evidence="9 10"/>
<dbReference type="PANTHER" id="PTHR31637">
    <property type="entry name" value="2,3-BISPHOSPHOGLYCERATE-INDEPENDENT PHOSPHOGLYCERATE MUTASE"/>
    <property type="match status" value="1"/>
</dbReference>
<dbReference type="Gene3D" id="3.40.720.10">
    <property type="entry name" value="Alkaline Phosphatase, subunit A"/>
    <property type="match status" value="1"/>
</dbReference>
<protein>
    <recommendedName>
        <fullName evidence="9 10">2,3-bisphosphoglycerate-independent phosphoglycerate mutase</fullName>
        <shortName evidence="9">BPG-independent PGAM</shortName>
        <shortName evidence="9">Phosphoglyceromutase</shortName>
        <shortName evidence="9">iPGM</shortName>
        <ecNumber evidence="9 10">5.4.2.12</ecNumber>
    </recommendedName>
</protein>
<dbReference type="AlphaFoldDB" id="A0A1F5SNI7"/>
<reference evidence="16 17" key="1">
    <citation type="journal article" date="2016" name="Nat. Commun.">
        <title>Thousands of microbial genomes shed light on interconnected biogeochemical processes in an aquifer system.</title>
        <authorList>
            <person name="Anantharaman K."/>
            <person name="Brown C.T."/>
            <person name="Hug L.A."/>
            <person name="Sharon I."/>
            <person name="Castelle C.J."/>
            <person name="Probst A.J."/>
            <person name="Thomas B.C."/>
            <person name="Singh A."/>
            <person name="Wilkins M.J."/>
            <person name="Karaoz U."/>
            <person name="Brodie E.L."/>
            <person name="Williams K.H."/>
            <person name="Hubbard S.S."/>
            <person name="Banfield J.F."/>
        </authorList>
    </citation>
    <scope>NUCLEOTIDE SEQUENCE [LARGE SCALE GENOMIC DNA]</scope>
</reference>
<feature type="active site" description="Phosphoserine intermediate" evidence="9 11">
    <location>
        <position position="73"/>
    </location>
</feature>
<evidence type="ECO:0000313" key="17">
    <source>
        <dbReference type="Proteomes" id="UP000178925"/>
    </source>
</evidence>
<dbReference type="STRING" id="1797995.A2242_00375"/>
<evidence type="ECO:0000313" key="16">
    <source>
        <dbReference type="EMBL" id="OGF28244.1"/>
    </source>
</evidence>
<evidence type="ECO:0000256" key="2">
    <source>
        <dbReference type="ARBA" id="ARBA00002315"/>
    </source>
</evidence>
<feature type="binding site" evidence="9 13">
    <location>
        <position position="417"/>
    </location>
    <ligand>
        <name>Mn(2+)</name>
        <dbReference type="ChEBI" id="CHEBI:29035"/>
        <label>1</label>
    </ligand>
</feature>
<accession>A0A1F5SNI7</accession>
<evidence type="ECO:0000256" key="8">
    <source>
        <dbReference type="ARBA" id="ARBA00023235"/>
    </source>
</evidence>
<evidence type="ECO:0000256" key="6">
    <source>
        <dbReference type="ARBA" id="ARBA00023152"/>
    </source>
</evidence>
<feature type="binding site" evidence="9 13">
    <location>
        <position position="455"/>
    </location>
    <ligand>
        <name>Mn(2+)</name>
        <dbReference type="ChEBI" id="CHEBI:29035"/>
        <label>2</label>
    </ligand>
</feature>
<feature type="binding site" evidence="9 12">
    <location>
        <position position="196"/>
    </location>
    <ligand>
        <name>substrate</name>
    </ligand>
</feature>
<dbReference type="GO" id="GO:0005829">
    <property type="term" value="C:cytosol"/>
    <property type="evidence" value="ECO:0007669"/>
    <property type="project" value="TreeGrafter"/>
</dbReference>
<dbReference type="Pfam" id="PF01676">
    <property type="entry name" value="Metalloenzyme"/>
    <property type="match status" value="1"/>
</dbReference>
<evidence type="ECO:0000259" key="14">
    <source>
        <dbReference type="Pfam" id="PF01676"/>
    </source>
</evidence>
<feature type="binding site" evidence="9 13">
    <location>
        <position position="473"/>
    </location>
    <ligand>
        <name>Mn(2+)</name>
        <dbReference type="ChEBI" id="CHEBI:29035"/>
        <label>1</label>
    </ligand>
</feature>
<organism evidence="16 17">
    <name type="scientific">Candidatus Falkowbacteria bacterium RIFOXYA2_FULL_47_9</name>
    <dbReference type="NCBI Taxonomy" id="1797995"/>
    <lineage>
        <taxon>Bacteria</taxon>
        <taxon>Candidatus Falkowiibacteriota</taxon>
    </lineage>
</organism>
<dbReference type="GO" id="GO:0006007">
    <property type="term" value="P:glucose catabolic process"/>
    <property type="evidence" value="ECO:0007669"/>
    <property type="project" value="InterPro"/>
</dbReference>
<feature type="binding site" evidence="9 12">
    <location>
        <begin position="164"/>
        <end position="165"/>
    </location>
    <ligand>
        <name>substrate</name>
    </ligand>
</feature>
<evidence type="ECO:0000256" key="13">
    <source>
        <dbReference type="PIRSR" id="PIRSR001492-3"/>
    </source>
</evidence>
<dbReference type="PANTHER" id="PTHR31637:SF0">
    <property type="entry name" value="2,3-BISPHOSPHOGLYCERATE-INDEPENDENT PHOSPHOGLYCERATE MUTASE"/>
    <property type="match status" value="1"/>
</dbReference>
<dbReference type="InterPro" id="IPR017850">
    <property type="entry name" value="Alkaline_phosphatase_core_sf"/>
</dbReference>
<evidence type="ECO:0000256" key="5">
    <source>
        <dbReference type="ARBA" id="ARBA00022723"/>
    </source>
</evidence>
<dbReference type="FunFam" id="3.40.1450.10:FF:000002">
    <property type="entry name" value="2,3-bisphosphoglycerate-independent phosphoglycerate mutase"/>
    <property type="match status" value="1"/>
</dbReference>
<dbReference type="Gene3D" id="3.40.1450.10">
    <property type="entry name" value="BPG-independent phosphoglycerate mutase, domain B"/>
    <property type="match status" value="1"/>
</dbReference>
<dbReference type="GO" id="GO:0004619">
    <property type="term" value="F:phosphoglycerate mutase activity"/>
    <property type="evidence" value="ECO:0007669"/>
    <property type="project" value="UniProtKB-UniRule"/>
</dbReference>
<gene>
    <name evidence="9" type="primary">gpmI</name>
    <name evidence="16" type="ORF">A2242_00375</name>
</gene>
<feature type="binding site" evidence="9 12">
    <location>
        <position position="134"/>
    </location>
    <ligand>
        <name>substrate</name>
    </ligand>
</feature>
<evidence type="ECO:0000256" key="11">
    <source>
        <dbReference type="PIRSR" id="PIRSR001492-1"/>
    </source>
</evidence>
<comment type="pathway">
    <text evidence="3 9">Carbohydrate degradation; glycolysis; pyruvate from D-glyceraldehyde 3-phosphate: step 3/5.</text>
</comment>
<dbReference type="InterPro" id="IPR006124">
    <property type="entry name" value="Metalloenzyme"/>
</dbReference>
<feature type="domain" description="Metalloenzyme" evidence="14">
    <location>
        <begin position="15"/>
        <end position="525"/>
    </location>
</feature>
<comment type="cofactor">
    <cofactor evidence="9">
        <name>Mn(2+)</name>
        <dbReference type="ChEBI" id="CHEBI:29035"/>
    </cofactor>
    <text evidence="9">Binds 2 manganese ions per subunit.</text>
</comment>
<feature type="binding site" evidence="9 13">
    <location>
        <position position="454"/>
    </location>
    <ligand>
        <name>Mn(2+)</name>
        <dbReference type="ChEBI" id="CHEBI:29035"/>
        <label>2</label>
    </ligand>
</feature>
<comment type="catalytic activity">
    <reaction evidence="1 9">
        <text>(2R)-2-phosphoglycerate = (2R)-3-phosphoglycerate</text>
        <dbReference type="Rhea" id="RHEA:15901"/>
        <dbReference type="ChEBI" id="CHEBI:58272"/>
        <dbReference type="ChEBI" id="CHEBI:58289"/>
        <dbReference type="EC" id="5.4.2.12"/>
    </reaction>
</comment>
<dbReference type="UniPathway" id="UPA00109">
    <property type="reaction ID" value="UER00186"/>
</dbReference>
<evidence type="ECO:0000256" key="4">
    <source>
        <dbReference type="ARBA" id="ARBA00008819"/>
    </source>
</evidence>
<keyword evidence="6 9" id="KW-0324">Glycolysis</keyword>
<feature type="binding site" evidence="9 13">
    <location>
        <position position="413"/>
    </location>
    <ligand>
        <name>Mn(2+)</name>
        <dbReference type="ChEBI" id="CHEBI:29035"/>
        <label>1</label>
    </ligand>
</feature>
<feature type="domain" description="BPG-independent PGAM N-terminal" evidence="15">
    <location>
        <begin position="93"/>
        <end position="310"/>
    </location>
</feature>
<evidence type="ECO:0000256" key="1">
    <source>
        <dbReference type="ARBA" id="ARBA00000370"/>
    </source>
</evidence>
<comment type="function">
    <text evidence="2 9">Catalyzes the interconversion of 2-phosphoglycerate and 3-phosphoglycerate.</text>
</comment>
<dbReference type="SUPFAM" id="SSF53649">
    <property type="entry name" value="Alkaline phosphatase-like"/>
    <property type="match status" value="1"/>
</dbReference>
<feature type="binding site" evidence="9 12">
    <location>
        <begin position="272"/>
        <end position="275"/>
    </location>
    <ligand>
        <name>substrate</name>
    </ligand>
</feature>
<proteinExistence type="inferred from homology"/>
<evidence type="ECO:0000256" key="9">
    <source>
        <dbReference type="HAMAP-Rule" id="MF_01038"/>
    </source>
</evidence>